<dbReference type="Proteomes" id="UP000250163">
    <property type="component" value="Chromosome MORIYA"/>
</dbReference>
<dbReference type="Pfam" id="PF01381">
    <property type="entry name" value="HTH_3"/>
    <property type="match status" value="1"/>
</dbReference>
<dbReference type="CDD" id="cd00093">
    <property type="entry name" value="HTH_XRE"/>
    <property type="match status" value="1"/>
</dbReference>
<dbReference type="AlphaFoldDB" id="A0A330LNS7"/>
<gene>
    <name evidence="2" type="primary">hipB</name>
    <name evidence="2" type="ORF">MORIYA_2062</name>
</gene>
<evidence type="ECO:0000313" key="2">
    <source>
        <dbReference type="EMBL" id="SQD78540.1"/>
    </source>
</evidence>
<reference evidence="3" key="1">
    <citation type="submission" date="2018-05" db="EMBL/GenBank/DDBJ databases">
        <authorList>
            <person name="Cea G.-C."/>
            <person name="William W."/>
        </authorList>
    </citation>
    <scope>NUCLEOTIDE SEQUENCE [LARGE SCALE GENOMIC DNA]</scope>
    <source>
        <strain evidence="3">DB21MT 5</strain>
    </source>
</reference>
<dbReference type="RefSeq" id="WP_112714702.1">
    <property type="nucleotide sequence ID" value="NZ_LS483250.1"/>
</dbReference>
<dbReference type="EMBL" id="LS483250">
    <property type="protein sequence ID" value="SQD78540.1"/>
    <property type="molecule type" value="Genomic_DNA"/>
</dbReference>
<dbReference type="PROSITE" id="PS50943">
    <property type="entry name" value="HTH_CROC1"/>
    <property type="match status" value="1"/>
</dbReference>
<dbReference type="InterPro" id="IPR010982">
    <property type="entry name" value="Lambda_DNA-bd_dom_sf"/>
</dbReference>
<keyword evidence="3" id="KW-1185">Reference proteome</keyword>
<dbReference type="KEGG" id="mya:MORIYA_2062"/>
<sequence length="82" mass="8870">MVTQLDPSTLGKLIKDHRKAASMTQEIAASFCGVTKKTLIRVEKGEDVYFSTIVKILNGLGISLAVDTPSSKNILGGSNEWF</sequence>
<feature type="domain" description="HTH cro/C1-type" evidence="1">
    <location>
        <begin position="14"/>
        <end position="67"/>
    </location>
</feature>
<accession>A0A330LNS7</accession>
<dbReference type="OrthoDB" id="6266737at2"/>
<dbReference type="GO" id="GO:0003677">
    <property type="term" value="F:DNA binding"/>
    <property type="evidence" value="ECO:0007669"/>
    <property type="project" value="InterPro"/>
</dbReference>
<protein>
    <submittedName>
        <fullName evidence="2">Antitoxin HipB</fullName>
    </submittedName>
</protein>
<organism evidence="2 3">
    <name type="scientific">Moritella yayanosii</name>
    <dbReference type="NCBI Taxonomy" id="69539"/>
    <lineage>
        <taxon>Bacteria</taxon>
        <taxon>Pseudomonadati</taxon>
        <taxon>Pseudomonadota</taxon>
        <taxon>Gammaproteobacteria</taxon>
        <taxon>Alteromonadales</taxon>
        <taxon>Moritellaceae</taxon>
        <taxon>Moritella</taxon>
    </lineage>
</organism>
<dbReference type="SUPFAM" id="SSF47413">
    <property type="entry name" value="lambda repressor-like DNA-binding domains"/>
    <property type="match status" value="1"/>
</dbReference>
<dbReference type="InterPro" id="IPR001387">
    <property type="entry name" value="Cro/C1-type_HTH"/>
</dbReference>
<name>A0A330LNS7_9GAMM</name>
<dbReference type="Gene3D" id="1.10.260.40">
    <property type="entry name" value="lambda repressor-like DNA-binding domains"/>
    <property type="match status" value="1"/>
</dbReference>
<proteinExistence type="predicted"/>
<evidence type="ECO:0000259" key="1">
    <source>
        <dbReference type="PROSITE" id="PS50943"/>
    </source>
</evidence>
<evidence type="ECO:0000313" key="3">
    <source>
        <dbReference type="Proteomes" id="UP000250163"/>
    </source>
</evidence>